<feature type="transmembrane region" description="Helical" evidence="1">
    <location>
        <begin position="242"/>
        <end position="264"/>
    </location>
</feature>
<dbReference type="GO" id="GO:0005886">
    <property type="term" value="C:plasma membrane"/>
    <property type="evidence" value="ECO:0007669"/>
    <property type="project" value="TreeGrafter"/>
</dbReference>
<dbReference type="InterPro" id="IPR036179">
    <property type="entry name" value="Ig-like_dom_sf"/>
</dbReference>
<organism evidence="4 5">
    <name type="scientific">Conger conger</name>
    <name type="common">Conger eel</name>
    <name type="synonym">Muraena conger</name>
    <dbReference type="NCBI Taxonomy" id="82655"/>
    <lineage>
        <taxon>Eukaryota</taxon>
        <taxon>Metazoa</taxon>
        <taxon>Chordata</taxon>
        <taxon>Craniata</taxon>
        <taxon>Vertebrata</taxon>
        <taxon>Euteleostomi</taxon>
        <taxon>Actinopterygii</taxon>
        <taxon>Neopterygii</taxon>
        <taxon>Teleostei</taxon>
        <taxon>Anguilliformes</taxon>
        <taxon>Congridae</taxon>
        <taxon>Conger</taxon>
    </lineage>
</organism>
<dbReference type="PANTHER" id="PTHR46942">
    <property type="entry name" value="SIALIC ACID-BINDING IG-LIKE LECTIN 15"/>
    <property type="match status" value="1"/>
</dbReference>
<proteinExistence type="predicted"/>
<dbReference type="Proteomes" id="UP001152803">
    <property type="component" value="Unassembled WGS sequence"/>
</dbReference>
<dbReference type="SUPFAM" id="SSF48726">
    <property type="entry name" value="Immunoglobulin"/>
    <property type="match status" value="2"/>
</dbReference>
<dbReference type="GO" id="GO:0032956">
    <property type="term" value="P:regulation of actin cytoskeleton organization"/>
    <property type="evidence" value="ECO:0007669"/>
    <property type="project" value="TreeGrafter"/>
</dbReference>
<gene>
    <name evidence="4" type="ORF">COCON_G00008990</name>
</gene>
<keyword evidence="5" id="KW-1185">Reference proteome</keyword>
<feature type="signal peptide" evidence="2">
    <location>
        <begin position="1"/>
        <end position="19"/>
    </location>
</feature>
<evidence type="ECO:0000313" key="5">
    <source>
        <dbReference type="Proteomes" id="UP001152803"/>
    </source>
</evidence>
<keyword evidence="2" id="KW-0732">Signal</keyword>
<dbReference type="InterPro" id="IPR013106">
    <property type="entry name" value="Ig_V-set"/>
</dbReference>
<keyword evidence="1" id="KW-0812">Transmembrane</keyword>
<dbReference type="InterPro" id="IPR013783">
    <property type="entry name" value="Ig-like_fold"/>
</dbReference>
<dbReference type="InterPro" id="IPR042836">
    <property type="entry name" value="SIG15"/>
</dbReference>
<dbReference type="EMBL" id="JAFJMO010000001">
    <property type="protein sequence ID" value="KAJ8288240.1"/>
    <property type="molecule type" value="Genomic_DNA"/>
</dbReference>
<dbReference type="GO" id="GO:2001204">
    <property type="term" value="P:regulation of osteoclast development"/>
    <property type="evidence" value="ECO:0007669"/>
    <property type="project" value="TreeGrafter"/>
</dbReference>
<evidence type="ECO:0000259" key="3">
    <source>
        <dbReference type="Pfam" id="PF07686"/>
    </source>
</evidence>
<evidence type="ECO:0000256" key="1">
    <source>
        <dbReference type="SAM" id="Phobius"/>
    </source>
</evidence>
<sequence length="345" mass="38130">MSDWVLCLLLLCSIIGCRGVQWSLDDSPKVDGTKGQYAILPCSFTHPEQQSFTGKILVKWITGTFHGPTMFQCSVMNSTEGRYEKCSDPNVPNRYSLRGNPRERNLSLLIQGLELSDIDQYYCRVELDNTRSTMYQSPKGTFLNIPAPPEILSLSQVPGPPPSNVSLECVAEGNPRPTLTYHSPAGLEIPGSMLVPLVPSKVNRFRTMVHIPMATSDPHICRATNKLDTVEQSFLSHQRPSALVLALCVSGAMLLLGLGLFLWLKHRGTVSSCNCGYRHKQKWEAHSQPPEVPVSEIPLYANSIEAKGDTGIIYADISVKNITNDLSSMTKDGENDVCYAEVKFN</sequence>
<name>A0A9Q1I8U4_CONCO</name>
<dbReference type="AlphaFoldDB" id="A0A9Q1I8U4"/>
<evidence type="ECO:0000256" key="2">
    <source>
        <dbReference type="SAM" id="SignalP"/>
    </source>
</evidence>
<dbReference type="PANTHER" id="PTHR46942:SF1">
    <property type="entry name" value="SIALIC ACID-BINDING IG-LIKE LECTIN 15"/>
    <property type="match status" value="1"/>
</dbReference>
<comment type="caution">
    <text evidence="4">The sequence shown here is derived from an EMBL/GenBank/DDBJ whole genome shotgun (WGS) entry which is preliminary data.</text>
</comment>
<feature type="chain" id="PRO_5040276416" description="Immunoglobulin V-set domain-containing protein" evidence="2">
    <location>
        <begin position="20"/>
        <end position="345"/>
    </location>
</feature>
<dbReference type="Pfam" id="PF07686">
    <property type="entry name" value="V-set"/>
    <property type="match status" value="1"/>
</dbReference>
<keyword evidence="1" id="KW-0472">Membrane</keyword>
<protein>
    <recommendedName>
        <fullName evidence="3">Immunoglobulin V-set domain-containing protein</fullName>
    </recommendedName>
</protein>
<feature type="domain" description="Immunoglobulin V-set" evidence="3">
    <location>
        <begin position="28"/>
        <end position="138"/>
    </location>
</feature>
<dbReference type="OrthoDB" id="6152887at2759"/>
<keyword evidence="1" id="KW-1133">Transmembrane helix</keyword>
<reference evidence="4" key="1">
    <citation type="journal article" date="2023" name="Science">
        <title>Genome structures resolve the early diversification of teleost fishes.</title>
        <authorList>
            <person name="Parey E."/>
            <person name="Louis A."/>
            <person name="Montfort J."/>
            <person name="Bouchez O."/>
            <person name="Roques C."/>
            <person name="Iampietro C."/>
            <person name="Lluch J."/>
            <person name="Castinel A."/>
            <person name="Donnadieu C."/>
            <person name="Desvignes T."/>
            <person name="Floi Bucao C."/>
            <person name="Jouanno E."/>
            <person name="Wen M."/>
            <person name="Mejri S."/>
            <person name="Dirks R."/>
            <person name="Jansen H."/>
            <person name="Henkel C."/>
            <person name="Chen W.J."/>
            <person name="Zahm M."/>
            <person name="Cabau C."/>
            <person name="Klopp C."/>
            <person name="Thompson A.W."/>
            <person name="Robinson-Rechavi M."/>
            <person name="Braasch I."/>
            <person name="Lecointre G."/>
            <person name="Bobe J."/>
            <person name="Postlethwait J.H."/>
            <person name="Berthelot C."/>
            <person name="Roest Crollius H."/>
            <person name="Guiguen Y."/>
        </authorList>
    </citation>
    <scope>NUCLEOTIDE SEQUENCE</scope>
    <source>
        <strain evidence="4">Concon-B</strain>
    </source>
</reference>
<accession>A0A9Q1I8U4</accession>
<dbReference type="Gene3D" id="2.60.40.10">
    <property type="entry name" value="Immunoglobulins"/>
    <property type="match status" value="1"/>
</dbReference>
<dbReference type="GO" id="GO:0045124">
    <property type="term" value="P:regulation of bone resorption"/>
    <property type="evidence" value="ECO:0007669"/>
    <property type="project" value="TreeGrafter"/>
</dbReference>
<evidence type="ECO:0000313" key="4">
    <source>
        <dbReference type="EMBL" id="KAJ8288240.1"/>
    </source>
</evidence>